<gene>
    <name evidence="1" type="ORF">CB5_LOCUS31261</name>
</gene>
<name>A0A6V7QXS3_ANACO</name>
<accession>A0A6V7QXS3</accession>
<evidence type="ECO:0000313" key="1">
    <source>
        <dbReference type="EMBL" id="CAD1848050.1"/>
    </source>
</evidence>
<dbReference type="EMBL" id="CAJEUB010000065">
    <property type="protein sequence ID" value="CAD1848050.1"/>
    <property type="molecule type" value="Genomic_DNA"/>
</dbReference>
<reference evidence="1" key="1">
    <citation type="submission" date="2020-07" db="EMBL/GenBank/DDBJ databases">
        <authorList>
            <person name="Lin J."/>
        </authorList>
    </citation>
    <scope>NUCLEOTIDE SEQUENCE</scope>
</reference>
<sequence>MVTSSTKGQNRGPHTSGSVVISWNISGKVISCFPFRVPVPPRVALWPVHDGAHDNLIYGHATTLLFPSRTVLGRPIKNERKCTSQGYNSKLSFLTPKPQPERNQCKRLFPF</sequence>
<protein>
    <submittedName>
        <fullName evidence="1">Uncharacterized protein</fullName>
    </submittedName>
</protein>
<organism evidence="1">
    <name type="scientific">Ananas comosus var. bracteatus</name>
    <name type="common">red pineapple</name>
    <dbReference type="NCBI Taxonomy" id="296719"/>
    <lineage>
        <taxon>Eukaryota</taxon>
        <taxon>Viridiplantae</taxon>
        <taxon>Streptophyta</taxon>
        <taxon>Embryophyta</taxon>
        <taxon>Tracheophyta</taxon>
        <taxon>Spermatophyta</taxon>
        <taxon>Magnoliopsida</taxon>
        <taxon>Liliopsida</taxon>
        <taxon>Poales</taxon>
        <taxon>Bromeliaceae</taxon>
        <taxon>Bromelioideae</taxon>
        <taxon>Ananas</taxon>
    </lineage>
</organism>
<proteinExistence type="predicted"/>
<dbReference type="AlphaFoldDB" id="A0A6V7QXS3"/>